<proteinExistence type="predicted"/>
<dbReference type="Proteomes" id="UP000734271">
    <property type="component" value="Unassembled WGS sequence"/>
</dbReference>
<dbReference type="EMBL" id="JAIPME010000002">
    <property type="protein sequence ID" value="MBZ2387486.1"/>
    <property type="molecule type" value="Genomic_DNA"/>
</dbReference>
<evidence type="ECO:0000313" key="1">
    <source>
        <dbReference type="EMBL" id="MBZ2387486.1"/>
    </source>
</evidence>
<accession>A0ABS7T126</accession>
<protein>
    <submittedName>
        <fullName evidence="1">Uncharacterized protein</fullName>
    </submittedName>
</protein>
<name>A0ABS7T126_9FIRM</name>
<gene>
    <name evidence="1" type="ORF">K8P03_09340</name>
</gene>
<keyword evidence="2" id="KW-1185">Reference proteome</keyword>
<comment type="caution">
    <text evidence="1">The sequence shown here is derived from an EMBL/GenBank/DDBJ whole genome shotgun (WGS) entry which is preliminary data.</text>
</comment>
<sequence>MAVEKMHLVNITSKLDNLNDLLLDVVDIGQIEPIDAFNQVASRAFSVTASTENVELTEDMNNIKSFDGLSKSDNEKMNYLKKFLEIHDDENLNYNQKVISRERLEELYEDLAPLIKRREELLEKRKELLNFKANLEVLDKADIDINKIRQLKYFDYRYGEVSKDGRFILKNNYENIPSLIIHLDSEAKKSADALNEIIELDKKTRIRREEVDNIIVSEREESLKVASRIDTKYSNMIQDEIIKINSKYDGEIAEQSKKIKSDYNKLKDDISIVYNKEVDSLVDYAFDMIVKGD</sequence>
<evidence type="ECO:0000313" key="2">
    <source>
        <dbReference type="Proteomes" id="UP000734271"/>
    </source>
</evidence>
<dbReference type="RefSeq" id="WP_223420420.1">
    <property type="nucleotide sequence ID" value="NZ_JAIPME010000002.1"/>
</dbReference>
<organism evidence="1 2">
    <name type="scientific">Anaerococcus murdochii</name>
    <dbReference type="NCBI Taxonomy" id="411577"/>
    <lineage>
        <taxon>Bacteria</taxon>
        <taxon>Bacillati</taxon>
        <taxon>Bacillota</taxon>
        <taxon>Tissierellia</taxon>
        <taxon>Tissierellales</taxon>
        <taxon>Peptoniphilaceae</taxon>
        <taxon>Anaerococcus</taxon>
    </lineage>
</organism>
<reference evidence="1 2" key="1">
    <citation type="submission" date="2021-08" db="EMBL/GenBank/DDBJ databases">
        <title>FDA dAtabase for Regulatory Grade micrObial Sequences (FDA-ARGOS): Supporting development and validation of Infectious Disease Dx tests.</title>
        <authorList>
            <person name="Sproer C."/>
            <person name="Gronow S."/>
            <person name="Severitt S."/>
            <person name="Schroder I."/>
            <person name="Tallon L."/>
            <person name="Sadzewicz L."/>
            <person name="Zhao X."/>
            <person name="Boylan J."/>
            <person name="Ott S."/>
            <person name="Bowen H."/>
            <person name="Vavikolanu K."/>
            <person name="Hazen T."/>
            <person name="Aluvathingal J."/>
            <person name="Nadendla S."/>
            <person name="Lowell S."/>
            <person name="Myers T."/>
            <person name="Yan Y."/>
            <person name="Sichtig H."/>
        </authorList>
    </citation>
    <scope>NUCLEOTIDE SEQUENCE [LARGE SCALE GENOMIC DNA]</scope>
    <source>
        <strain evidence="1 2">FDAARGOS_1460</strain>
    </source>
</reference>